<evidence type="ECO:0000259" key="1">
    <source>
        <dbReference type="Pfam" id="PF00485"/>
    </source>
</evidence>
<comment type="caution">
    <text evidence="2">The sequence shown here is derived from an EMBL/GenBank/DDBJ whole genome shotgun (WGS) entry which is preliminary data.</text>
</comment>
<protein>
    <submittedName>
        <fullName evidence="2">NRK1</fullName>
    </submittedName>
</protein>
<reference evidence="2 3" key="1">
    <citation type="journal article" date="2022" name="DNA Res.">
        <title>Genome analysis of five recently described species of the CUG-Ser clade uncovers Candida theae as a new hybrid lineage with pathogenic potential in the Candida parapsilosis species complex.</title>
        <authorList>
            <person name="Mixao V."/>
            <person name="Del Olmo V."/>
            <person name="Hegedusova E."/>
            <person name="Saus E."/>
            <person name="Pryszcz L."/>
            <person name="Cillingova A."/>
            <person name="Nosek J."/>
            <person name="Gabaldon T."/>
        </authorList>
    </citation>
    <scope>NUCLEOTIDE SEQUENCE [LARGE SCALE GENOMIC DNA]</scope>
    <source>
        <strain evidence="2 3">CBS 12239</strain>
    </source>
</reference>
<dbReference type="Pfam" id="PF00485">
    <property type="entry name" value="PRK"/>
    <property type="match status" value="1"/>
</dbReference>
<dbReference type="InterPro" id="IPR027417">
    <property type="entry name" value="P-loop_NTPase"/>
</dbReference>
<sequence>MTRQNEQVVLIAFGGPSSSGKTTIAQTLKALLADVTLIHLDDFYLTDSRIPIDEATGYQNWDCAEAIDFEKFTTYVENVKSGKEQVPINSIQSNDLNLKLDPSEKRAIVDKIDSQQDKFKGKKLVFIDGFMLFHNPELVDLFDIELLFHASFSTLKQRRESRGGYNTAEGFWVDPPDYFEKIVWPGFVNSHKYLFVGEDVDNNLKPEALRKHHIYNIRNDSDSTLSELVRKTLDIIIDNL</sequence>
<gene>
    <name evidence="2" type="ORF">KGF57_005124</name>
</gene>
<proteinExistence type="predicted"/>
<dbReference type="Gene3D" id="3.40.50.300">
    <property type="entry name" value="P-loop containing nucleotide triphosphate hydrolases"/>
    <property type="match status" value="1"/>
</dbReference>
<evidence type="ECO:0000313" key="2">
    <source>
        <dbReference type="EMBL" id="KAI5948931.1"/>
    </source>
</evidence>
<dbReference type="InterPro" id="IPR006083">
    <property type="entry name" value="PRK/URK"/>
</dbReference>
<accession>A0AAD5BAH5</accession>
<dbReference type="GO" id="GO:0016301">
    <property type="term" value="F:kinase activity"/>
    <property type="evidence" value="ECO:0007669"/>
    <property type="project" value="InterPro"/>
</dbReference>
<name>A0AAD5BAH5_9ASCO</name>
<dbReference type="GeneID" id="76153168"/>
<dbReference type="SUPFAM" id="SSF52540">
    <property type="entry name" value="P-loop containing nucleoside triphosphate hydrolases"/>
    <property type="match status" value="1"/>
</dbReference>
<dbReference type="AlphaFoldDB" id="A0AAD5BAH5"/>
<dbReference type="GO" id="GO:0005524">
    <property type="term" value="F:ATP binding"/>
    <property type="evidence" value="ECO:0007669"/>
    <property type="project" value="InterPro"/>
</dbReference>
<dbReference type="EMBL" id="JAIHNG010000176">
    <property type="protein sequence ID" value="KAI5948931.1"/>
    <property type="molecule type" value="Genomic_DNA"/>
</dbReference>
<dbReference type="PANTHER" id="PTHR10285">
    <property type="entry name" value="URIDINE KINASE"/>
    <property type="match status" value="1"/>
</dbReference>
<organism evidence="2 3">
    <name type="scientific">Candida theae</name>
    <dbReference type="NCBI Taxonomy" id="1198502"/>
    <lineage>
        <taxon>Eukaryota</taxon>
        <taxon>Fungi</taxon>
        <taxon>Dikarya</taxon>
        <taxon>Ascomycota</taxon>
        <taxon>Saccharomycotina</taxon>
        <taxon>Pichiomycetes</taxon>
        <taxon>Debaryomycetaceae</taxon>
        <taxon>Candida/Lodderomyces clade</taxon>
        <taxon>Candida</taxon>
    </lineage>
</organism>
<dbReference type="Proteomes" id="UP001204833">
    <property type="component" value="Unassembled WGS sequence"/>
</dbReference>
<feature type="domain" description="Phosphoribulokinase/uridine kinase" evidence="1">
    <location>
        <begin position="10"/>
        <end position="146"/>
    </location>
</feature>
<keyword evidence="3" id="KW-1185">Reference proteome</keyword>
<dbReference type="CDD" id="cd02024">
    <property type="entry name" value="NRK1"/>
    <property type="match status" value="1"/>
</dbReference>
<dbReference type="RefSeq" id="XP_051606441.1">
    <property type="nucleotide sequence ID" value="XM_051754707.1"/>
</dbReference>
<evidence type="ECO:0000313" key="3">
    <source>
        <dbReference type="Proteomes" id="UP001204833"/>
    </source>
</evidence>